<proteinExistence type="predicted"/>
<dbReference type="RefSeq" id="WP_110423393.1">
    <property type="nucleotide sequence ID" value="NZ_QGLP01000005.1"/>
</dbReference>
<comment type="caution">
    <text evidence="1">The sequence shown here is derived from an EMBL/GenBank/DDBJ whole genome shotgun (WGS) entry which is preliminary data.</text>
</comment>
<name>A0A2V4DWT7_9GAMM</name>
<gene>
    <name evidence="1" type="ORF">DKK79_06495</name>
</gene>
<dbReference type="PANTHER" id="PTHR34413:SF2">
    <property type="entry name" value="PROPHAGE TAIL FIBER ASSEMBLY PROTEIN HOMOLOG TFAE-RELATED"/>
    <property type="match status" value="1"/>
</dbReference>
<dbReference type="InterPro" id="IPR051220">
    <property type="entry name" value="TFA_Chaperone"/>
</dbReference>
<dbReference type="PANTHER" id="PTHR34413">
    <property type="entry name" value="PROPHAGE TAIL FIBER ASSEMBLY PROTEIN HOMOLOG TFAE-RELATED-RELATED"/>
    <property type="match status" value="1"/>
</dbReference>
<evidence type="ECO:0000313" key="1">
    <source>
        <dbReference type="EMBL" id="PXZ04019.1"/>
    </source>
</evidence>
<evidence type="ECO:0000313" key="2">
    <source>
        <dbReference type="Proteomes" id="UP000247483"/>
    </source>
</evidence>
<dbReference type="EMBL" id="QGLP01000005">
    <property type="protein sequence ID" value="PXZ04019.1"/>
    <property type="molecule type" value="Genomic_DNA"/>
</dbReference>
<dbReference type="Proteomes" id="UP000247483">
    <property type="component" value="Unassembled WGS sequence"/>
</dbReference>
<protein>
    <submittedName>
        <fullName evidence="1">Phage tail protein</fullName>
    </submittedName>
</protein>
<reference evidence="1 2" key="1">
    <citation type="submission" date="2018-05" db="EMBL/GenBank/DDBJ databases">
        <title>Reference genomes for bee gut microbiota database.</title>
        <authorList>
            <person name="Ellegaard K.M."/>
        </authorList>
    </citation>
    <scope>NUCLEOTIDE SEQUENCE [LARGE SCALE GENOMIC DNA]</scope>
    <source>
        <strain evidence="1 2">ESL0177</strain>
    </source>
</reference>
<dbReference type="InterPro" id="IPR003458">
    <property type="entry name" value="Phage_T4_Gp38_tail_assem"/>
</dbReference>
<accession>A0A2V4DWT7</accession>
<dbReference type="Pfam" id="PF02413">
    <property type="entry name" value="Caudo_TAP"/>
    <property type="match status" value="1"/>
</dbReference>
<dbReference type="AlphaFoldDB" id="A0A2V4DWT7"/>
<organism evidence="1 2">
    <name type="scientific">Gilliamella apicola</name>
    <dbReference type="NCBI Taxonomy" id="1196095"/>
    <lineage>
        <taxon>Bacteria</taxon>
        <taxon>Pseudomonadati</taxon>
        <taxon>Pseudomonadota</taxon>
        <taxon>Gammaproteobacteria</taxon>
        <taxon>Orbales</taxon>
        <taxon>Orbaceae</taxon>
        <taxon>Gilliamella</taxon>
    </lineage>
</organism>
<sequence>MKYELQPASAVLDKNGLTISAGWAIIYNVDTKGEFSQATYQYLPVGVGLPAHAYLEAPKNVQDNQAIIHNGQQWTYPKDLRGTTIYSTETGAETTMQEVGDIPEGYTTLKPGSEFDKWDGKKWQLDKNKQHQSQVNQATTQKKQLISEATSQISYLQDAVDSQIASEQEIQLLAEWKKYRALVNRIDVQQAPNIDCPDMPNS</sequence>